<comment type="caution">
    <text evidence="3">The sequence shown here is derived from an EMBL/GenBank/DDBJ whole genome shotgun (WGS) entry which is preliminary data.</text>
</comment>
<dbReference type="Pfam" id="PF00561">
    <property type="entry name" value="Abhydrolase_1"/>
    <property type="match status" value="1"/>
</dbReference>
<reference evidence="2" key="3">
    <citation type="submission" date="2016-01" db="EMBL/GenBank/DDBJ databases">
        <authorList>
            <person name="Ana R.F.D.C."/>
            <person name="Tarcisio F."/>
            <person name="Maria L.L."/>
            <person name="Monica P."/>
            <person name="Wana L.O.D.C."/>
            <person name="Elisabetta G."/>
            <person name="Jeann R.D.C.B."/>
            <person name="Veronica D.S."/>
            <person name="Karla V.B.L."/>
            <person name="Roberto B."/>
            <person name="Antonella G."/>
            <person name="Anna F."/>
            <person name="Alessandro M."/>
            <person name="Pamela F."/>
            <person name="Francesca D.L."/>
            <person name="Giulia F.S."/>
            <person name="Sara T."/>
            <person name="Fabio R."/>
            <person name="Olivier J."/>
            <person name="Nicola S."/>
            <person name="Enrico T."/>
        </authorList>
    </citation>
    <scope>NUCLEOTIDE SEQUENCE</scope>
    <source>
        <strain evidence="2">FI-07156</strain>
    </source>
</reference>
<dbReference type="GO" id="GO:0046503">
    <property type="term" value="P:glycerolipid catabolic process"/>
    <property type="evidence" value="ECO:0007669"/>
    <property type="project" value="TreeGrafter"/>
</dbReference>
<dbReference type="PANTHER" id="PTHR43433:SF5">
    <property type="entry name" value="AB HYDROLASE-1 DOMAIN-CONTAINING PROTEIN"/>
    <property type="match status" value="1"/>
</dbReference>
<dbReference type="RefSeq" id="WP_085097163.1">
    <property type="nucleotide sequence ID" value="NZ_LQPK01000022.1"/>
</dbReference>
<dbReference type="InterPro" id="IPR029058">
    <property type="entry name" value="AB_hydrolase_fold"/>
</dbReference>
<keyword evidence="3" id="KW-0378">Hydrolase</keyword>
<dbReference type="SUPFAM" id="SSF53474">
    <property type="entry name" value="alpha/beta-Hydrolases"/>
    <property type="match status" value="1"/>
</dbReference>
<dbReference type="InterPro" id="IPR000073">
    <property type="entry name" value="AB_hydrolase_1"/>
</dbReference>
<dbReference type="STRING" id="767916.AWB91_24170"/>
<dbReference type="Gene3D" id="3.40.50.1820">
    <property type="entry name" value="alpha/beta hydrolase"/>
    <property type="match status" value="1"/>
</dbReference>
<reference evidence="3" key="2">
    <citation type="submission" date="2016-01" db="EMBL/GenBank/DDBJ databases">
        <authorList>
            <person name="Oliw E.H."/>
        </authorList>
    </citation>
    <scope>NUCLEOTIDE SEQUENCE</scope>
    <source>
        <strain evidence="3">IEC33</strain>
    </source>
</reference>
<dbReference type="EMBL" id="LQPK01000022">
    <property type="protein sequence ID" value="ORW29133.1"/>
    <property type="molecule type" value="Genomic_DNA"/>
</dbReference>
<protein>
    <submittedName>
        <fullName evidence="3">Hydrolase</fullName>
    </submittedName>
</protein>
<gene>
    <name evidence="3" type="ORF">AWB90_16665</name>
    <name evidence="2" type="ORF">AWB91_24170</name>
</gene>
<sequence length="315" mass="33966">MGPALEEIAQIRSGIARRATPHGPVELYYEDIGDPAAPPALLIMGLGAQLPMWPDGFCARLVDAGYRVIRFDHRDTGLSAKMHGLRARGPVYRRVGRYLLGRPSRVPYTLVDMTEDVVALLDRLGIDRAHVVGASLGGMIAQILAATAPHRVASLSVIMSTTGKPFSALPAWRVIRLAFDPPAKDASAEEKLAFEVRNVAVFNGPNFLPPDAELRARVRRLAERCSYPPGMLRQFDAVLGTGSLLGYAKAITAPTVVLHGSADPMVRPRNGRAVAAAIPGARFVVVDGMGHDLPQPVWRPILETLTEHFALAGAR</sequence>
<dbReference type="Proteomes" id="UP000193801">
    <property type="component" value="Unassembled WGS sequence"/>
</dbReference>
<evidence type="ECO:0000259" key="1">
    <source>
        <dbReference type="Pfam" id="PF00561"/>
    </source>
</evidence>
<evidence type="ECO:0000313" key="2">
    <source>
        <dbReference type="EMBL" id="ORW29133.1"/>
    </source>
</evidence>
<dbReference type="PANTHER" id="PTHR43433">
    <property type="entry name" value="HYDROLASE, ALPHA/BETA FOLD FAMILY PROTEIN"/>
    <property type="match status" value="1"/>
</dbReference>
<reference evidence="4 5" key="1">
    <citation type="journal article" date="2015" name="Emerg. Microbes Infect.">
        <title>Characterization of 17 strains belonging to the Mycobacterium simiae complex and description of Mycobacterium paraense sp. nov.</title>
        <authorList>
            <person name="Fusco da Costa A.R."/>
            <person name="Fedrizzi T."/>
            <person name="Lopes M.L."/>
            <person name="Pecorari M."/>
            <person name="Oliveira da Costa W.L."/>
            <person name="Giacobazzi E."/>
            <person name="da Costa Bahia J.R."/>
            <person name="De Sanctis V."/>
            <person name="Batista Lima K.V."/>
            <person name="Bertorelli R."/>
            <person name="Grottola A."/>
            <person name="Fabio A."/>
            <person name="Mariottini A."/>
            <person name="Ferretti P."/>
            <person name="Di Leva F."/>
            <person name="Fregni Serpini G."/>
            <person name="Tagliazucchi S."/>
            <person name="Rumpianesi F."/>
            <person name="Jousson O."/>
            <person name="Segata N."/>
            <person name="Tortoli E."/>
        </authorList>
    </citation>
    <scope>NUCLEOTIDE SEQUENCE [LARGE SCALE GENOMIC DNA]</scope>
    <source>
        <strain evidence="2 5">FI-07156</strain>
        <strain evidence="3 4">IEC33</strain>
    </source>
</reference>
<evidence type="ECO:0000313" key="3">
    <source>
        <dbReference type="EMBL" id="ORW44159.1"/>
    </source>
</evidence>
<feature type="domain" description="AB hydrolase-1" evidence="1">
    <location>
        <begin position="41"/>
        <end position="292"/>
    </location>
</feature>
<dbReference type="Proteomes" id="UP000193285">
    <property type="component" value="Unassembled WGS sequence"/>
</dbReference>
<dbReference type="EMBL" id="LQPN01000053">
    <property type="protein sequence ID" value="ORW44159.1"/>
    <property type="molecule type" value="Genomic_DNA"/>
</dbReference>
<accession>A0A1X2A8X8</accession>
<dbReference type="GO" id="GO:0004806">
    <property type="term" value="F:triacylglycerol lipase activity"/>
    <property type="evidence" value="ECO:0007669"/>
    <property type="project" value="TreeGrafter"/>
</dbReference>
<keyword evidence="5" id="KW-1185">Reference proteome</keyword>
<organism evidence="3 4">
    <name type="scientific">Mycobacterium paraense</name>
    <dbReference type="NCBI Taxonomy" id="767916"/>
    <lineage>
        <taxon>Bacteria</taxon>
        <taxon>Bacillati</taxon>
        <taxon>Actinomycetota</taxon>
        <taxon>Actinomycetes</taxon>
        <taxon>Mycobacteriales</taxon>
        <taxon>Mycobacteriaceae</taxon>
        <taxon>Mycobacterium</taxon>
        <taxon>Mycobacterium simiae complex</taxon>
    </lineage>
</organism>
<name>A0A1X2A8X8_9MYCO</name>
<proteinExistence type="predicted"/>
<dbReference type="AlphaFoldDB" id="A0A1X2A8X8"/>
<evidence type="ECO:0000313" key="5">
    <source>
        <dbReference type="Proteomes" id="UP000193801"/>
    </source>
</evidence>
<dbReference type="InterPro" id="IPR050471">
    <property type="entry name" value="AB_hydrolase"/>
</dbReference>
<evidence type="ECO:0000313" key="4">
    <source>
        <dbReference type="Proteomes" id="UP000193285"/>
    </source>
</evidence>
<dbReference type="OrthoDB" id="8957634at2"/>